<protein>
    <submittedName>
        <fullName evidence="1">DNA independent RNA polymerase I transcription factor</fullName>
    </submittedName>
</protein>
<sequence length="292" mass="31158">MAASGETVAAAMPPRQQEQQPALDGGALAIPVPAASAGEQEAEAGGDDAPKAAAAAAIDKAAFLRRFVESALRQAREGQPDEYQRLVRVFAYTRHGGGPQAAARYASEVAPWIPALAASVSALGLGCRELVGTVLGSDWVTVPDDGVAHRYATLVLQLVSARPEWVPQAAAALVRWFGFGARRADEAEAPRVHARAHRLLREICRAVPTSGSSVIAALGELWPFRTAKARLHVLFVRNALCCLEYAPGVRREVLRMVLNHMIQLDVEIQVELEDLESDSDDDDDDAAAADEG</sequence>
<accession>A0ACC1KCV5</accession>
<evidence type="ECO:0000313" key="1">
    <source>
        <dbReference type="EMBL" id="KAJ2787276.1"/>
    </source>
</evidence>
<gene>
    <name evidence="1" type="primary">RRN3_2</name>
    <name evidence="1" type="ORF">H4R21_007118</name>
</gene>
<proteinExistence type="predicted"/>
<dbReference type="Proteomes" id="UP001140087">
    <property type="component" value="Unassembled WGS sequence"/>
</dbReference>
<evidence type="ECO:0000313" key="2">
    <source>
        <dbReference type="Proteomes" id="UP001140087"/>
    </source>
</evidence>
<reference evidence="1" key="1">
    <citation type="submission" date="2022-07" db="EMBL/GenBank/DDBJ databases">
        <title>Phylogenomic reconstructions and comparative analyses of Kickxellomycotina fungi.</title>
        <authorList>
            <person name="Reynolds N.K."/>
            <person name="Stajich J.E."/>
            <person name="Barry K."/>
            <person name="Grigoriev I.V."/>
            <person name="Crous P."/>
            <person name="Smith M.E."/>
        </authorList>
    </citation>
    <scope>NUCLEOTIDE SEQUENCE</scope>
    <source>
        <strain evidence="1">BCRC 34780</strain>
    </source>
</reference>
<keyword evidence="2" id="KW-1185">Reference proteome</keyword>
<feature type="non-terminal residue" evidence="1">
    <location>
        <position position="292"/>
    </location>
</feature>
<name>A0ACC1KCV5_9FUNG</name>
<comment type="caution">
    <text evidence="1">The sequence shown here is derived from an EMBL/GenBank/DDBJ whole genome shotgun (WGS) entry which is preliminary data.</text>
</comment>
<dbReference type="EMBL" id="JANBUN010004210">
    <property type="protein sequence ID" value="KAJ2787276.1"/>
    <property type="molecule type" value="Genomic_DNA"/>
</dbReference>
<organism evidence="1 2">
    <name type="scientific">Coemansia helicoidea</name>
    <dbReference type="NCBI Taxonomy" id="1286919"/>
    <lineage>
        <taxon>Eukaryota</taxon>
        <taxon>Fungi</taxon>
        <taxon>Fungi incertae sedis</taxon>
        <taxon>Zoopagomycota</taxon>
        <taxon>Kickxellomycotina</taxon>
        <taxon>Kickxellomycetes</taxon>
        <taxon>Kickxellales</taxon>
        <taxon>Kickxellaceae</taxon>
        <taxon>Coemansia</taxon>
    </lineage>
</organism>